<dbReference type="Proteomes" id="UP000186817">
    <property type="component" value="Unassembled WGS sequence"/>
</dbReference>
<sequence length="330" mass="36056">MEGEPKLPPSWAASIGLGAADAAKNELKAVRQQLEEATDLQPCMACTVRALEFAHRRLAALSVLAGMESAEIYDRLFERLRHALIAVHAHALRDDASALLPLLDLLTSLQVDSMEPVGTGVLSQQGLGLATAGPALDPEITVILSSKAEAFSLDAVQGSWQRLIDAGVQRWQLELLVAGSSGSSLVLPQWRADQPPVRKRQRASLQEALIAGEPSNRAQALEELDKEVLAKTTMGPYESRILVWRRLCAKWELPAFPLDERNVRAVAASLKRGRYRSSEQYFSAAASFQVRRLHMAVPAHLRAIIRDCIRSVRRGLGPSALKIPSLIGFV</sequence>
<organism evidence="1 2">
    <name type="scientific">Symbiodinium microadriaticum</name>
    <name type="common">Dinoflagellate</name>
    <name type="synonym">Zooxanthella microadriatica</name>
    <dbReference type="NCBI Taxonomy" id="2951"/>
    <lineage>
        <taxon>Eukaryota</taxon>
        <taxon>Sar</taxon>
        <taxon>Alveolata</taxon>
        <taxon>Dinophyceae</taxon>
        <taxon>Suessiales</taxon>
        <taxon>Symbiodiniaceae</taxon>
        <taxon>Symbiodinium</taxon>
    </lineage>
</organism>
<evidence type="ECO:0000313" key="2">
    <source>
        <dbReference type="Proteomes" id="UP000186817"/>
    </source>
</evidence>
<keyword evidence="2" id="KW-1185">Reference proteome</keyword>
<name>A0A1Q9CTM0_SYMMI</name>
<accession>A0A1Q9CTM0</accession>
<protein>
    <submittedName>
        <fullName evidence="1">Uncharacterized protein</fullName>
    </submittedName>
</protein>
<proteinExistence type="predicted"/>
<gene>
    <name evidence="1" type="ORF">AK812_SmicGene32649</name>
</gene>
<dbReference type="AlphaFoldDB" id="A0A1Q9CTM0"/>
<evidence type="ECO:0000313" key="1">
    <source>
        <dbReference type="EMBL" id="OLP86278.1"/>
    </source>
</evidence>
<dbReference type="OrthoDB" id="10667407at2759"/>
<comment type="caution">
    <text evidence="1">The sequence shown here is derived from an EMBL/GenBank/DDBJ whole genome shotgun (WGS) entry which is preliminary data.</text>
</comment>
<reference evidence="1 2" key="1">
    <citation type="submission" date="2016-02" db="EMBL/GenBank/DDBJ databases">
        <title>Genome analysis of coral dinoflagellate symbionts highlights evolutionary adaptations to a symbiotic lifestyle.</title>
        <authorList>
            <person name="Aranda M."/>
            <person name="Li Y."/>
            <person name="Liew Y.J."/>
            <person name="Baumgarten S."/>
            <person name="Simakov O."/>
            <person name="Wilson M."/>
            <person name="Piel J."/>
            <person name="Ashoor H."/>
            <person name="Bougouffa S."/>
            <person name="Bajic V.B."/>
            <person name="Ryu T."/>
            <person name="Ravasi T."/>
            <person name="Bayer T."/>
            <person name="Micklem G."/>
            <person name="Kim H."/>
            <person name="Bhak J."/>
            <person name="Lajeunesse T.C."/>
            <person name="Voolstra C.R."/>
        </authorList>
    </citation>
    <scope>NUCLEOTIDE SEQUENCE [LARGE SCALE GENOMIC DNA]</scope>
    <source>
        <strain evidence="1 2">CCMP2467</strain>
    </source>
</reference>
<dbReference type="EMBL" id="LSRX01000925">
    <property type="protein sequence ID" value="OLP86278.1"/>
    <property type="molecule type" value="Genomic_DNA"/>
</dbReference>